<keyword evidence="4 8" id="KW-0540">Nuclease</keyword>
<dbReference type="InterPro" id="IPR050180">
    <property type="entry name" value="RNR_Ribonuclease"/>
</dbReference>
<evidence type="ECO:0000256" key="1">
    <source>
        <dbReference type="ARBA" id="ARBA00001849"/>
    </source>
</evidence>
<dbReference type="PROSITE" id="PS50126">
    <property type="entry name" value="S1"/>
    <property type="match status" value="1"/>
</dbReference>
<reference evidence="10 11" key="1">
    <citation type="submission" date="2018-04" db="EMBL/GenBank/DDBJ databases">
        <title>Genome sequence of Buchnera aphidicola from Melaphis sacchari.</title>
        <authorList>
            <person name="Geib S.M."/>
            <person name="Palmer N.A."/>
            <person name="Sattler S.E."/>
            <person name="Sarath G."/>
        </authorList>
    </citation>
    <scope>NUCLEOTIDE SEQUENCE [LARGE SCALE GENOMIC DNA]</scope>
    <source>
        <strain evidence="10 11">LSU</strain>
    </source>
</reference>
<dbReference type="SMART" id="SM00955">
    <property type="entry name" value="RNB"/>
    <property type="match status" value="1"/>
</dbReference>
<keyword evidence="5 8" id="KW-0378">Hydrolase</keyword>
<gene>
    <name evidence="8 10" type="primary">rnr</name>
    <name evidence="10" type="ORF">DD681_00220</name>
</gene>
<feature type="domain" description="S1 motif" evidence="9">
    <location>
        <begin position="649"/>
        <end position="729"/>
    </location>
</feature>
<keyword evidence="3 8" id="KW-0963">Cytoplasm</keyword>
<dbReference type="Pfam" id="PF00575">
    <property type="entry name" value="S1"/>
    <property type="match status" value="1"/>
</dbReference>
<keyword evidence="7 8" id="KW-0694">RNA-binding</keyword>
<dbReference type="InterPro" id="IPR003029">
    <property type="entry name" value="S1_domain"/>
</dbReference>
<evidence type="ECO:0000256" key="8">
    <source>
        <dbReference type="HAMAP-Rule" id="MF_01895"/>
    </source>
</evidence>
<comment type="catalytic activity">
    <reaction evidence="1 8">
        <text>Exonucleolytic cleavage in the 3'- to 5'-direction to yield nucleoside 5'-phosphates.</text>
        <dbReference type="EC" id="3.1.13.1"/>
    </reaction>
</comment>
<dbReference type="Pfam" id="PF00773">
    <property type="entry name" value="RNB"/>
    <property type="match status" value="1"/>
</dbReference>
<dbReference type="Pfam" id="PF08206">
    <property type="entry name" value="OB_RNB"/>
    <property type="match status" value="1"/>
</dbReference>
<dbReference type="PANTHER" id="PTHR23355:SF9">
    <property type="entry name" value="DIS3-LIKE EXONUCLEASE 2"/>
    <property type="match status" value="1"/>
</dbReference>
<dbReference type="GO" id="GO:0006402">
    <property type="term" value="P:mRNA catabolic process"/>
    <property type="evidence" value="ECO:0007669"/>
    <property type="project" value="TreeGrafter"/>
</dbReference>
<dbReference type="InterPro" id="IPR011805">
    <property type="entry name" value="RNase_R"/>
</dbReference>
<dbReference type="InterPro" id="IPR011129">
    <property type="entry name" value="CSD"/>
</dbReference>
<evidence type="ECO:0000256" key="5">
    <source>
        <dbReference type="ARBA" id="ARBA00022801"/>
    </source>
</evidence>
<dbReference type="Proteomes" id="UP000244884">
    <property type="component" value="Chromosome"/>
</dbReference>
<comment type="subunit">
    <text evidence="8">Monomer.</text>
</comment>
<dbReference type="Gene3D" id="2.40.50.140">
    <property type="entry name" value="Nucleic acid-binding proteins"/>
    <property type="match status" value="2"/>
</dbReference>
<organism evidence="10 11">
    <name type="scientific">Buchnera aphidicola</name>
    <name type="common">Melanaphis sacchari</name>
    <dbReference type="NCBI Taxonomy" id="2173854"/>
    <lineage>
        <taxon>Bacteria</taxon>
        <taxon>Pseudomonadati</taxon>
        <taxon>Pseudomonadota</taxon>
        <taxon>Gammaproteobacteria</taxon>
        <taxon>Enterobacterales</taxon>
        <taxon>Erwiniaceae</taxon>
        <taxon>Buchnera</taxon>
    </lineage>
</organism>
<evidence type="ECO:0000256" key="4">
    <source>
        <dbReference type="ARBA" id="ARBA00022722"/>
    </source>
</evidence>
<dbReference type="Pfam" id="PF17876">
    <property type="entry name" value="CSD2"/>
    <property type="match status" value="1"/>
</dbReference>
<protein>
    <recommendedName>
        <fullName evidence="8">Ribonuclease R</fullName>
        <shortName evidence="8">RNase R</shortName>
        <ecNumber evidence="8">3.1.13.1</ecNumber>
    </recommendedName>
</protein>
<dbReference type="HAMAP" id="MF_01895">
    <property type="entry name" value="RNase_R"/>
    <property type="match status" value="1"/>
</dbReference>
<evidence type="ECO:0000313" key="10">
    <source>
        <dbReference type="EMBL" id="AWH90261.1"/>
    </source>
</evidence>
<comment type="subcellular location">
    <subcellularLocation>
        <location evidence="2 8">Cytoplasm</location>
    </subcellularLocation>
</comment>
<evidence type="ECO:0000256" key="2">
    <source>
        <dbReference type="ARBA" id="ARBA00004496"/>
    </source>
</evidence>
<dbReference type="GO" id="GO:0003723">
    <property type="term" value="F:RNA binding"/>
    <property type="evidence" value="ECO:0007669"/>
    <property type="project" value="UniProtKB-UniRule"/>
</dbReference>
<dbReference type="PANTHER" id="PTHR23355">
    <property type="entry name" value="RIBONUCLEASE"/>
    <property type="match status" value="1"/>
</dbReference>
<keyword evidence="6 8" id="KW-0269">Exonuclease</keyword>
<dbReference type="NCBIfam" id="TIGR00358">
    <property type="entry name" value="3_prime_RNase"/>
    <property type="match status" value="1"/>
</dbReference>
<dbReference type="AlphaFoldDB" id="A0A2U8DFF4"/>
<dbReference type="InterPro" id="IPR040476">
    <property type="entry name" value="CSD2"/>
</dbReference>
<proteinExistence type="inferred from homology"/>
<dbReference type="CDD" id="cd04471">
    <property type="entry name" value="S1_RNase_R"/>
    <property type="match status" value="1"/>
</dbReference>
<comment type="function">
    <text evidence="8">3'-5' exoribonuclease that releases 5'-nucleoside monophosphates and is involved in maturation of structured RNAs.</text>
</comment>
<dbReference type="InterPro" id="IPR013223">
    <property type="entry name" value="RNase_B_OB_dom"/>
</dbReference>
<dbReference type="OrthoDB" id="9764149at2"/>
<dbReference type="GO" id="GO:0005829">
    <property type="term" value="C:cytosol"/>
    <property type="evidence" value="ECO:0007669"/>
    <property type="project" value="UniProtKB-ARBA"/>
</dbReference>
<evidence type="ECO:0000313" key="11">
    <source>
        <dbReference type="Proteomes" id="UP000244884"/>
    </source>
</evidence>
<dbReference type="InterPro" id="IPR012340">
    <property type="entry name" value="NA-bd_OB-fold"/>
</dbReference>
<dbReference type="RefSeq" id="WP_158341030.1">
    <property type="nucleotide sequence ID" value="NZ_CP029161.1"/>
</dbReference>
<name>A0A2U8DFF4_9GAMM</name>
<dbReference type="SUPFAM" id="SSF50249">
    <property type="entry name" value="Nucleic acid-binding proteins"/>
    <property type="match status" value="4"/>
</dbReference>
<dbReference type="InterPro" id="IPR022966">
    <property type="entry name" value="RNase_II/R_CS"/>
</dbReference>
<dbReference type="NCBIfam" id="TIGR02063">
    <property type="entry name" value="RNase_R"/>
    <property type="match status" value="1"/>
</dbReference>
<dbReference type="EC" id="3.1.13.1" evidence="8"/>
<accession>A0A2U8DFF4</accession>
<dbReference type="GO" id="GO:0008859">
    <property type="term" value="F:exoribonuclease II activity"/>
    <property type="evidence" value="ECO:0007669"/>
    <property type="project" value="UniProtKB-UniRule"/>
</dbReference>
<evidence type="ECO:0000256" key="6">
    <source>
        <dbReference type="ARBA" id="ARBA00022839"/>
    </source>
</evidence>
<evidence type="ECO:0000256" key="3">
    <source>
        <dbReference type="ARBA" id="ARBA00022490"/>
    </source>
</evidence>
<dbReference type="SMART" id="SM00357">
    <property type="entry name" value="CSP"/>
    <property type="match status" value="1"/>
</dbReference>
<evidence type="ECO:0000256" key="7">
    <source>
        <dbReference type="ARBA" id="ARBA00022884"/>
    </source>
</evidence>
<dbReference type="InterPro" id="IPR004476">
    <property type="entry name" value="RNase_II/RNase_R"/>
</dbReference>
<dbReference type="SMART" id="SM00316">
    <property type="entry name" value="S1"/>
    <property type="match status" value="1"/>
</dbReference>
<sequence>MVVDIYQKKVIKKYKNSVPSRKYILLLLKKYNNLISKKILEKKLHINCRKEKQILRQRLKRMEKDNQIIYTSNRRYISLENLNLVKGKVIGHRDGYGFLRTETLKEDVWISKDEMKSCIHGDLVLAHIIQLNKKRNIAKILKVFQSTNILIVGRYYLDKKIEFVIPNDSRFNFKIFILPSIINNKITIGSIVLVKLKKGFFKNKIQGKIIEVLGKKMGIDLSINVALRTHNIPYSWSREVKNQLCRISNKISQKDLDNRVDLRHFPFFTIDEKDARDFDDAIFCKKKKDLEEGWNLWVAIADVSYYIKPNTALDKAAFNRGNSVYFPSLVVPMLPEKISTDLCSLNPSVDRLCLICEMSLSSEGKLVQYKHYEAVIRSHGRFTYDEIFDIWNGNVELQLKYKKLLKYIQNMFFLYKFLNKKRFLKKGISFENAEAKFILDDHFRINKIYQKIRNDAHKFIETCMILANIASARFIEKYNYPILFRNHAQPSKESVSSFRLLLKELGLSLLGGDNPKACHYSILLKKILNRPDYEMIQTLLLRSMKQAVYSPINCGHFGLALSSYVHFTSPIRRYPDLILHRIIKKLILKNKREASFKKESCNYKKFFLYNINEMKKIGAHCSITERRADDATRDVVDWLKCEFMKNKIGYILTGVISNVTSFGFFVRLDKFFIDGLVHIEKLSDDYYYFDSMGLKLIGKSTKNIYRLGDTLKVKVISVNLNQRKIELSL</sequence>
<dbReference type="InterPro" id="IPR001900">
    <property type="entry name" value="RNase_II/R"/>
</dbReference>
<evidence type="ECO:0000259" key="9">
    <source>
        <dbReference type="PROSITE" id="PS50126"/>
    </source>
</evidence>
<dbReference type="EMBL" id="CP029161">
    <property type="protein sequence ID" value="AWH90261.1"/>
    <property type="molecule type" value="Genomic_DNA"/>
</dbReference>
<comment type="similarity">
    <text evidence="8">Belongs to the RNR ribonuclease family. RNase R subfamily.</text>
</comment>
<dbReference type="PROSITE" id="PS01175">
    <property type="entry name" value="RIBONUCLEASE_II"/>
    <property type="match status" value="1"/>
</dbReference>